<dbReference type="GO" id="GO:0003899">
    <property type="term" value="F:DNA-directed RNA polymerase activity"/>
    <property type="evidence" value="ECO:0007669"/>
    <property type="project" value="UniProtKB-EC"/>
</dbReference>
<dbReference type="InterPro" id="IPR015712">
    <property type="entry name" value="DNA-dir_RNA_pol_su2"/>
</dbReference>
<dbReference type="PANTHER" id="PTHR20856">
    <property type="entry name" value="DNA-DIRECTED RNA POLYMERASE I SUBUNIT 2"/>
    <property type="match status" value="1"/>
</dbReference>
<evidence type="ECO:0000256" key="1">
    <source>
        <dbReference type="ARBA" id="ARBA00012418"/>
    </source>
</evidence>
<accession>X1T2D9</accession>
<dbReference type="GO" id="GO:0003677">
    <property type="term" value="F:DNA binding"/>
    <property type="evidence" value="ECO:0007669"/>
    <property type="project" value="InterPro"/>
</dbReference>
<dbReference type="EC" id="2.7.7.6" evidence="1"/>
<evidence type="ECO:0000256" key="5">
    <source>
        <dbReference type="ARBA" id="ARBA00023163"/>
    </source>
</evidence>
<evidence type="ECO:0000256" key="4">
    <source>
        <dbReference type="ARBA" id="ARBA00022695"/>
    </source>
</evidence>
<dbReference type="SUPFAM" id="SSF64484">
    <property type="entry name" value="beta and beta-prime subunits of DNA dependent RNA-polymerase"/>
    <property type="match status" value="1"/>
</dbReference>
<feature type="domain" description="RNA polymerase beta subunit protrusion" evidence="6">
    <location>
        <begin position="22"/>
        <end position="185"/>
    </location>
</feature>
<dbReference type="EMBL" id="BARW01006032">
    <property type="protein sequence ID" value="GAI85541.1"/>
    <property type="molecule type" value="Genomic_DNA"/>
</dbReference>
<feature type="non-terminal residue" evidence="7">
    <location>
        <position position="339"/>
    </location>
</feature>
<evidence type="ECO:0000259" key="6">
    <source>
        <dbReference type="Pfam" id="PF04563"/>
    </source>
</evidence>
<dbReference type="GO" id="GO:0000428">
    <property type="term" value="C:DNA-directed RNA polymerase complex"/>
    <property type="evidence" value="ECO:0007669"/>
    <property type="project" value="UniProtKB-KW"/>
</dbReference>
<dbReference type="GO" id="GO:0006351">
    <property type="term" value="P:DNA-templated transcription"/>
    <property type="evidence" value="ECO:0007669"/>
    <property type="project" value="InterPro"/>
</dbReference>
<dbReference type="Gene3D" id="3.90.1110.10">
    <property type="entry name" value="RNA polymerase Rpb2, domain 2"/>
    <property type="match status" value="1"/>
</dbReference>
<evidence type="ECO:0000313" key="7">
    <source>
        <dbReference type="EMBL" id="GAI85541.1"/>
    </source>
</evidence>
<dbReference type="InterPro" id="IPR037034">
    <property type="entry name" value="RNA_pol_Rpb2_2_sf"/>
</dbReference>
<evidence type="ECO:0000256" key="3">
    <source>
        <dbReference type="ARBA" id="ARBA00022679"/>
    </source>
</evidence>
<organism evidence="7">
    <name type="scientific">marine sediment metagenome</name>
    <dbReference type="NCBI Taxonomy" id="412755"/>
    <lineage>
        <taxon>unclassified sequences</taxon>
        <taxon>metagenomes</taxon>
        <taxon>ecological metagenomes</taxon>
    </lineage>
</organism>
<evidence type="ECO:0000256" key="2">
    <source>
        <dbReference type="ARBA" id="ARBA00022478"/>
    </source>
</evidence>
<dbReference type="Pfam" id="PF04563">
    <property type="entry name" value="RNA_pol_Rpb2_1"/>
    <property type="match status" value="1"/>
</dbReference>
<reference evidence="7" key="1">
    <citation type="journal article" date="2014" name="Front. Microbiol.">
        <title>High frequency of phylogenetically diverse reductive dehalogenase-homologous genes in deep subseafloor sedimentary metagenomes.</title>
        <authorList>
            <person name="Kawai M."/>
            <person name="Futagami T."/>
            <person name="Toyoda A."/>
            <person name="Takaki Y."/>
            <person name="Nishi S."/>
            <person name="Hori S."/>
            <person name="Arai W."/>
            <person name="Tsubouchi T."/>
            <person name="Morono Y."/>
            <person name="Uchiyama I."/>
            <person name="Ito T."/>
            <person name="Fujiyama A."/>
            <person name="Inagaki F."/>
            <person name="Takami H."/>
        </authorList>
    </citation>
    <scope>NUCLEOTIDE SEQUENCE</scope>
    <source>
        <strain evidence="7">Expedition CK06-06</strain>
    </source>
</reference>
<dbReference type="InterPro" id="IPR007644">
    <property type="entry name" value="RNA_pol_bsu_protrusion"/>
</dbReference>
<keyword evidence="2" id="KW-0240">DNA-directed RNA polymerase</keyword>
<comment type="caution">
    <text evidence="7">The sequence shown here is derived from an EMBL/GenBank/DDBJ whole genome shotgun (WGS) entry which is preliminary data.</text>
</comment>
<dbReference type="GO" id="GO:0032549">
    <property type="term" value="F:ribonucleoside binding"/>
    <property type="evidence" value="ECO:0007669"/>
    <property type="project" value="InterPro"/>
</dbReference>
<dbReference type="Gene3D" id="3.90.1100.10">
    <property type="match status" value="1"/>
</dbReference>
<gene>
    <name evidence="7" type="ORF">S12H4_12616</name>
</gene>
<keyword evidence="4" id="KW-0548">Nucleotidyltransferase</keyword>
<keyword evidence="3" id="KW-0808">Transferase</keyword>
<protein>
    <recommendedName>
        <fullName evidence="1">DNA-directed RNA polymerase</fullName>
        <ecNumber evidence="1">2.7.7.6</ecNumber>
    </recommendedName>
</protein>
<name>X1T2D9_9ZZZZ</name>
<sequence>MSGGLLNEGFLDLMDAFKRERGLVRFHIDSYNDFITRRIPKIVKGIKEIKPDVPELGDFKIKLGDFKIGKKNWGPWAKEADGSERKILPMEARIRNLTYSTPMFIEMSTVMGGIESEGLWVNFGDLPLMLRSRVCPLSTMSRAELVESGEDPDDPGGYFIVNGTERVLVLVEEIATNRPIVTKVSTGNVTEIVRIHSEKDGYIQRHIIERKKNGIITISFANVKKMPITILLKALGLERDKDIVTLVSHYPEVQEEFYINLYGVDISKKNEGLDAIGKHIKIPQEQYRMERAVRLVDRYLLPHIGQDPTNRLEKGIFLAKAVGRLIRCHLGKIEEDDLD</sequence>
<keyword evidence="5" id="KW-0804">Transcription</keyword>
<proteinExistence type="predicted"/>
<dbReference type="AlphaFoldDB" id="X1T2D9"/>